<keyword evidence="2 5" id="KW-0378">Hydrolase</keyword>
<dbReference type="GO" id="GO:0004553">
    <property type="term" value="F:hydrolase activity, hydrolyzing O-glycosyl compounds"/>
    <property type="evidence" value="ECO:0007669"/>
    <property type="project" value="InterPro"/>
</dbReference>
<dbReference type="EMBL" id="QUWK01000022">
    <property type="protein sequence ID" value="RFU93705.1"/>
    <property type="molecule type" value="Genomic_DNA"/>
</dbReference>
<evidence type="ECO:0000256" key="2">
    <source>
        <dbReference type="RuleBase" id="RU361185"/>
    </source>
</evidence>
<evidence type="ECO:0000313" key="6">
    <source>
        <dbReference type="Proteomes" id="UP000264002"/>
    </source>
</evidence>
<dbReference type="InterPro" id="IPR000322">
    <property type="entry name" value="Glyco_hydro_31_TIM"/>
</dbReference>
<keyword evidence="6" id="KW-1185">Reference proteome</keyword>
<evidence type="ECO:0000313" key="5">
    <source>
        <dbReference type="EMBL" id="RFU93705.1"/>
    </source>
</evidence>
<dbReference type="Pfam" id="PF01055">
    <property type="entry name" value="Glyco_hydro_31_2nd"/>
    <property type="match status" value="1"/>
</dbReference>
<comment type="caution">
    <text evidence="5">The sequence shown here is derived from an EMBL/GenBank/DDBJ whole genome shotgun (WGS) entry which is preliminary data.</text>
</comment>
<protein>
    <submittedName>
        <fullName evidence="5">Glycoside hydrolase</fullName>
    </submittedName>
</protein>
<dbReference type="PANTHER" id="PTHR43863:SF2">
    <property type="entry name" value="MALTASE-GLUCOAMYLASE"/>
    <property type="match status" value="1"/>
</dbReference>
<dbReference type="Proteomes" id="UP000264002">
    <property type="component" value="Unassembled WGS sequence"/>
</dbReference>
<dbReference type="AlphaFoldDB" id="A0A372MD26"/>
<comment type="similarity">
    <text evidence="1 2">Belongs to the glycosyl hydrolase 31 family.</text>
</comment>
<dbReference type="GO" id="GO:0005975">
    <property type="term" value="P:carbohydrate metabolic process"/>
    <property type="evidence" value="ECO:0007669"/>
    <property type="project" value="InterPro"/>
</dbReference>
<dbReference type="RefSeq" id="WP_117331513.1">
    <property type="nucleotide sequence ID" value="NZ_QUWK01000022.1"/>
</dbReference>
<feature type="domain" description="Glycosyl hydrolase family 31 C-terminal" evidence="4">
    <location>
        <begin position="479"/>
        <end position="556"/>
    </location>
</feature>
<evidence type="ECO:0000259" key="3">
    <source>
        <dbReference type="Pfam" id="PF01055"/>
    </source>
</evidence>
<keyword evidence="2" id="KW-0326">Glycosidase</keyword>
<dbReference type="InterPro" id="IPR048395">
    <property type="entry name" value="Glyco_hydro_31_C"/>
</dbReference>
<dbReference type="InterPro" id="IPR017853">
    <property type="entry name" value="GH"/>
</dbReference>
<dbReference type="Gene3D" id="3.20.20.80">
    <property type="entry name" value="Glycosidases"/>
    <property type="match status" value="1"/>
</dbReference>
<dbReference type="Pfam" id="PF21365">
    <property type="entry name" value="Glyco_hydro_31_3rd"/>
    <property type="match status" value="1"/>
</dbReference>
<proteinExistence type="inferred from homology"/>
<dbReference type="InterPro" id="IPR051816">
    <property type="entry name" value="Glycosyl_Hydrolase_31"/>
</dbReference>
<gene>
    <name evidence="5" type="ORF">DYP60_13330</name>
</gene>
<dbReference type="PANTHER" id="PTHR43863">
    <property type="entry name" value="HYDROLASE, PUTATIVE (AFU_ORTHOLOGUE AFUA_1G03140)-RELATED"/>
    <property type="match status" value="1"/>
</dbReference>
<reference evidence="5 6" key="2">
    <citation type="submission" date="2018-09" db="EMBL/GenBank/DDBJ databases">
        <title>Genome of Sphaerochaeta halotolerans strain 4-11.</title>
        <authorList>
            <person name="Nazina T.N."/>
            <person name="Sokolova D.S."/>
        </authorList>
    </citation>
    <scope>NUCLEOTIDE SEQUENCE [LARGE SCALE GENOMIC DNA]</scope>
    <source>
        <strain evidence="5 6">4-11</strain>
    </source>
</reference>
<dbReference type="SUPFAM" id="SSF51445">
    <property type="entry name" value="(Trans)glycosidases"/>
    <property type="match status" value="1"/>
</dbReference>
<dbReference type="CDD" id="cd06597">
    <property type="entry name" value="GH31_transferase_CtsY"/>
    <property type="match status" value="1"/>
</dbReference>
<dbReference type="Gene3D" id="2.60.40.1180">
    <property type="entry name" value="Golgi alpha-mannosidase II"/>
    <property type="match status" value="1"/>
</dbReference>
<organism evidence="5 6">
    <name type="scientific">Sphaerochaeta halotolerans</name>
    <dbReference type="NCBI Taxonomy" id="2293840"/>
    <lineage>
        <taxon>Bacteria</taxon>
        <taxon>Pseudomonadati</taxon>
        <taxon>Spirochaetota</taxon>
        <taxon>Spirochaetia</taxon>
        <taxon>Spirochaetales</taxon>
        <taxon>Sphaerochaetaceae</taxon>
        <taxon>Sphaerochaeta</taxon>
    </lineage>
</organism>
<evidence type="ECO:0000259" key="4">
    <source>
        <dbReference type="Pfam" id="PF21365"/>
    </source>
</evidence>
<accession>A0A372MD26</accession>
<feature type="domain" description="Glycoside hydrolase family 31 TIM barrel" evidence="3">
    <location>
        <begin position="132"/>
        <end position="463"/>
    </location>
</feature>
<evidence type="ECO:0000256" key="1">
    <source>
        <dbReference type="ARBA" id="ARBA00007806"/>
    </source>
</evidence>
<reference evidence="6" key="1">
    <citation type="submission" date="2018-08" db="EMBL/GenBank/DDBJ databases">
        <authorList>
            <person name="Grouzdev D.S."/>
            <person name="Krutkina M.S."/>
        </authorList>
    </citation>
    <scope>NUCLEOTIDE SEQUENCE [LARGE SCALE GENOMIC DNA]</scope>
    <source>
        <strain evidence="6">4-11</strain>
    </source>
</reference>
<dbReference type="SUPFAM" id="SSF51011">
    <property type="entry name" value="Glycosyl hydrolase domain"/>
    <property type="match status" value="1"/>
</dbReference>
<sequence>MKSIFLDANATNVVTIEEPGTIRLQFKGTHLWGAGEHFDRVEFLSHPRRNEVEEVFTQQGTHTYLPQPLFLSDEYAFLVQSDRVFTIESQGDGEGIHLTLQGEFSPEDSLVIATGTPKETLKKLLSYLGGVVLPPAWVFGEWASANRWRSEQDVREALEAARLHGFPISVLVVEAWSDESTFYTFGEGPGLWPDPRKLIEEMDTQGVHLMLWQIPVYKALEEGRRDTRHEQDLAYVREHGLAVLNKDGTPYTIPEGNWFAGSMVPDFTNPATRDWWFSKRKYLMDMGLSGFKTDGGECILADDVLFHDGSTGKEMRNRYPQSYIEAYQEFIGPERITFSRAGYLGAQGSMLFWAGDQLSAWSELQAVLKAGLSAAISGIFWWGFDIGGFAGSMPSMELYLRSYELGSLVPVMQWHSEPVGGQFSEVMKSEDRINDRSPWHMAQKHGAEVLSITRRYSTMRKDLRWYLVREAEASRETLQPMMRPMFYEFGSTYSDIYDQYLLGSSLLVAPILEEGQRTRTVALPDGHWYDLFTGMTISGPCMIEREYPIGRIGIFINVQDSEFNRLKNSMATLRCCKEES</sequence>
<dbReference type="InterPro" id="IPR013780">
    <property type="entry name" value="Glyco_hydro_b"/>
</dbReference>
<name>A0A372MD26_9SPIR</name>